<evidence type="ECO:0008006" key="3">
    <source>
        <dbReference type="Google" id="ProtNLM"/>
    </source>
</evidence>
<sequence length="51" mass="5972">MLLDITQKEETFIGSNKPRKEPIKVSLDNREGMFMNLDGCLRGKQEIYQKK</sequence>
<dbReference type="Proteomes" id="UP000031982">
    <property type="component" value="Unassembled WGS sequence"/>
</dbReference>
<evidence type="ECO:0000313" key="1">
    <source>
        <dbReference type="EMBL" id="KIL77255.1"/>
    </source>
</evidence>
<protein>
    <recommendedName>
        <fullName evidence="3">Mobile element protein</fullName>
    </recommendedName>
</protein>
<comment type="caution">
    <text evidence="1">The sequence shown here is derived from an EMBL/GenBank/DDBJ whole genome shotgun (WGS) entry which is preliminary data.</text>
</comment>
<gene>
    <name evidence="1" type="ORF">SD77_1702</name>
</gene>
<dbReference type="EMBL" id="JXLP01000016">
    <property type="protein sequence ID" value="KIL77255.1"/>
    <property type="molecule type" value="Genomic_DNA"/>
</dbReference>
<evidence type="ECO:0000313" key="2">
    <source>
        <dbReference type="Proteomes" id="UP000031982"/>
    </source>
</evidence>
<reference evidence="1 2" key="1">
    <citation type="submission" date="2015-01" db="EMBL/GenBank/DDBJ databases">
        <title>Genome Assembly of Bacillus badius MTCC 1458.</title>
        <authorList>
            <person name="Verma A."/>
            <person name="Khatri I."/>
            <person name="Mual P."/>
            <person name="Subramanian S."/>
            <person name="Krishnamurthi S."/>
        </authorList>
    </citation>
    <scope>NUCLEOTIDE SEQUENCE [LARGE SCALE GENOMIC DNA]</scope>
    <source>
        <strain evidence="1 2">MTCC 1458</strain>
    </source>
</reference>
<name>A0ABR5AR73_BACBA</name>
<keyword evidence="2" id="KW-1185">Reference proteome</keyword>
<accession>A0ABR5AR73</accession>
<organism evidence="1 2">
    <name type="scientific">Bacillus badius</name>
    <dbReference type="NCBI Taxonomy" id="1455"/>
    <lineage>
        <taxon>Bacteria</taxon>
        <taxon>Bacillati</taxon>
        <taxon>Bacillota</taxon>
        <taxon>Bacilli</taxon>
        <taxon>Bacillales</taxon>
        <taxon>Bacillaceae</taxon>
        <taxon>Pseudobacillus</taxon>
    </lineage>
</organism>
<proteinExistence type="predicted"/>